<reference evidence="1 2" key="2">
    <citation type="journal article" date="2022" name="Mol. Biol. Evol.">
        <title>Comparative Genomics Reveals Insights into the Divergent Evolution of Astigmatic Mites and Household Pest Adaptations.</title>
        <authorList>
            <person name="Xiong Q."/>
            <person name="Wan A.T."/>
            <person name="Liu X."/>
            <person name="Fung C.S."/>
            <person name="Xiao X."/>
            <person name="Malainual N."/>
            <person name="Hou J."/>
            <person name="Wang L."/>
            <person name="Wang M."/>
            <person name="Yang K.Y."/>
            <person name="Cui Y."/>
            <person name="Leung E.L."/>
            <person name="Nong W."/>
            <person name="Shin S.K."/>
            <person name="Au S.W."/>
            <person name="Jeong K.Y."/>
            <person name="Chew F.T."/>
            <person name="Hui J.H."/>
            <person name="Leung T.F."/>
            <person name="Tungtrongchitr A."/>
            <person name="Zhong N."/>
            <person name="Liu Z."/>
            <person name="Tsui S.K."/>
        </authorList>
    </citation>
    <scope>NUCLEOTIDE SEQUENCE [LARGE SCALE GENOMIC DNA]</scope>
    <source>
        <strain evidence="1">Derp</strain>
    </source>
</reference>
<dbReference type="Proteomes" id="UP000887458">
    <property type="component" value="Unassembled WGS sequence"/>
</dbReference>
<protein>
    <submittedName>
        <fullName evidence="1">Uncharacterized protein</fullName>
    </submittedName>
</protein>
<organism evidence="1 2">
    <name type="scientific">Dermatophagoides pteronyssinus</name>
    <name type="common">European house dust mite</name>
    <dbReference type="NCBI Taxonomy" id="6956"/>
    <lineage>
        <taxon>Eukaryota</taxon>
        <taxon>Metazoa</taxon>
        <taxon>Ecdysozoa</taxon>
        <taxon>Arthropoda</taxon>
        <taxon>Chelicerata</taxon>
        <taxon>Arachnida</taxon>
        <taxon>Acari</taxon>
        <taxon>Acariformes</taxon>
        <taxon>Sarcoptiformes</taxon>
        <taxon>Astigmata</taxon>
        <taxon>Psoroptidia</taxon>
        <taxon>Analgoidea</taxon>
        <taxon>Pyroglyphidae</taxon>
        <taxon>Dermatophagoidinae</taxon>
        <taxon>Dermatophagoides</taxon>
    </lineage>
</organism>
<gene>
    <name evidence="1" type="ORF">DERP_007572</name>
</gene>
<reference evidence="1 2" key="1">
    <citation type="journal article" date="2018" name="J. Allergy Clin. Immunol.">
        <title>High-quality assembly of Dermatophagoides pteronyssinus genome and transcriptome reveals a wide range of novel allergens.</title>
        <authorList>
            <person name="Liu X.Y."/>
            <person name="Yang K.Y."/>
            <person name="Wang M.Q."/>
            <person name="Kwok J.S."/>
            <person name="Zeng X."/>
            <person name="Yang Z."/>
            <person name="Xiao X.J."/>
            <person name="Lau C.P."/>
            <person name="Li Y."/>
            <person name="Huang Z.M."/>
            <person name="Ba J.G."/>
            <person name="Yim A.K."/>
            <person name="Ouyang C.Y."/>
            <person name="Ngai S.M."/>
            <person name="Chan T.F."/>
            <person name="Leung E.L."/>
            <person name="Liu L."/>
            <person name="Liu Z.G."/>
            <person name="Tsui S.K."/>
        </authorList>
    </citation>
    <scope>NUCLEOTIDE SEQUENCE [LARGE SCALE GENOMIC DNA]</scope>
    <source>
        <strain evidence="1">Derp</strain>
    </source>
</reference>
<name>A0ABQ8JKY9_DERPT</name>
<accession>A0ABQ8JKY9</accession>
<comment type="caution">
    <text evidence="1">The sequence shown here is derived from an EMBL/GenBank/DDBJ whole genome shotgun (WGS) entry which is preliminary data.</text>
</comment>
<dbReference type="EMBL" id="NJHN03000034">
    <property type="protein sequence ID" value="KAH9422981.1"/>
    <property type="molecule type" value="Genomic_DNA"/>
</dbReference>
<proteinExistence type="predicted"/>
<keyword evidence="2" id="KW-1185">Reference proteome</keyword>
<evidence type="ECO:0000313" key="2">
    <source>
        <dbReference type="Proteomes" id="UP000887458"/>
    </source>
</evidence>
<evidence type="ECO:0000313" key="1">
    <source>
        <dbReference type="EMBL" id="KAH9422981.1"/>
    </source>
</evidence>
<sequence>MIFIGFKFISQFIFIIKNKSGTNIKCKRREQGCNANVIVDDYNTYISNHLNRNENEGWTNINGGKNVGYLDGKKFVITASDLIYGMNECLPYIPVKKITREISKEIEEK</sequence>